<dbReference type="OrthoDB" id="665151at2"/>
<organism evidence="1 2">
    <name type="scientific">Flavobacterium pectinovorum</name>
    <dbReference type="NCBI Taxonomy" id="29533"/>
    <lineage>
        <taxon>Bacteria</taxon>
        <taxon>Pseudomonadati</taxon>
        <taxon>Bacteroidota</taxon>
        <taxon>Flavobacteriia</taxon>
        <taxon>Flavobacteriales</taxon>
        <taxon>Flavobacteriaceae</taxon>
        <taxon>Flavobacterium</taxon>
    </lineage>
</organism>
<evidence type="ECO:0000313" key="1">
    <source>
        <dbReference type="EMBL" id="TPG41947.1"/>
    </source>
</evidence>
<keyword evidence="2" id="KW-1185">Reference proteome</keyword>
<dbReference type="AlphaFoldDB" id="A0A502EWL7"/>
<dbReference type="RefSeq" id="WP_140504974.1">
    <property type="nucleotide sequence ID" value="NZ_RCZH01000004.1"/>
</dbReference>
<reference evidence="1 2" key="1">
    <citation type="journal article" date="2019" name="Environ. Microbiol.">
        <title>Species interactions and distinct microbial communities in high Arctic permafrost affected cryosols are associated with the CH4 and CO2 gas fluxes.</title>
        <authorList>
            <person name="Altshuler I."/>
            <person name="Hamel J."/>
            <person name="Turney S."/>
            <person name="Magnuson E."/>
            <person name="Levesque R."/>
            <person name="Greer C."/>
            <person name="Whyte L.G."/>
        </authorList>
    </citation>
    <scope>NUCLEOTIDE SEQUENCE [LARGE SCALE GENOMIC DNA]</scope>
    <source>
        <strain evidence="1 2">42</strain>
    </source>
</reference>
<dbReference type="EMBL" id="RCZH01000004">
    <property type="protein sequence ID" value="TPG41947.1"/>
    <property type="molecule type" value="Genomic_DNA"/>
</dbReference>
<protein>
    <submittedName>
        <fullName evidence="1">Uncharacterized protein</fullName>
    </submittedName>
</protein>
<dbReference type="Proteomes" id="UP000319700">
    <property type="component" value="Unassembled WGS sequence"/>
</dbReference>
<proteinExistence type="predicted"/>
<accession>A0A502EWL7</accession>
<gene>
    <name evidence="1" type="ORF">EAH81_06390</name>
</gene>
<evidence type="ECO:0000313" key="2">
    <source>
        <dbReference type="Proteomes" id="UP000319700"/>
    </source>
</evidence>
<name>A0A502EWL7_9FLAO</name>
<sequence>MFKFFKKQKKIHLVGWEKDLFSNLFKLLGDEYNYFREQVSEGIIESIRLEKKIPNYINFRLNIILLNKFEKKKEPFFTINGIKIFDKTSGAYRLLSLDLGYGLILGYSTSDILNFNPDPDIQKIVIDSIYITYPDNEDFNKIKSLLSNEEINLLNASDIYEVELEGKMYYHLKDLEDGDFIGMDMNKNIYKITHDPFQIIVEENQLINLLK</sequence>
<comment type="caution">
    <text evidence="1">The sequence shown here is derived from an EMBL/GenBank/DDBJ whole genome shotgun (WGS) entry which is preliminary data.</text>
</comment>